<dbReference type="EMBL" id="UOFP01000142">
    <property type="protein sequence ID" value="VAW86434.1"/>
    <property type="molecule type" value="Genomic_DNA"/>
</dbReference>
<accession>A0A3B0ZY82</accession>
<feature type="transmembrane region" description="Helical" evidence="1">
    <location>
        <begin position="44"/>
        <end position="62"/>
    </location>
</feature>
<reference evidence="2" key="1">
    <citation type="submission" date="2018-06" db="EMBL/GenBank/DDBJ databases">
        <authorList>
            <person name="Zhirakovskaya E."/>
        </authorList>
    </citation>
    <scope>NUCLEOTIDE SEQUENCE</scope>
</reference>
<evidence type="ECO:0000256" key="1">
    <source>
        <dbReference type="SAM" id="Phobius"/>
    </source>
</evidence>
<protein>
    <submittedName>
        <fullName evidence="2">Uncharacterized protein</fullName>
    </submittedName>
</protein>
<feature type="transmembrane region" description="Helical" evidence="1">
    <location>
        <begin position="88"/>
        <end position="110"/>
    </location>
</feature>
<evidence type="ECO:0000313" key="2">
    <source>
        <dbReference type="EMBL" id="VAW86434.1"/>
    </source>
</evidence>
<dbReference type="AlphaFoldDB" id="A0A3B0ZY82"/>
<feature type="transmembrane region" description="Helical" evidence="1">
    <location>
        <begin position="20"/>
        <end position="38"/>
    </location>
</feature>
<sequence>MSESEYSQQELKAAQLPHQLFLFNMVGNHILLTIIALSNSTVPWLALGVPIISLFIVGYTFIRGMSQKNHESEFVRCHWRMVIKRTKLFMIAYALLGTAIAIAWLVHNSIAIKEMAYAIVGGLGILPTMVLVLILTVMESESLNKATKGILDDSDRKKFLGETPVAEAE</sequence>
<keyword evidence="1" id="KW-0472">Membrane</keyword>
<proteinExistence type="predicted"/>
<name>A0A3B0ZY82_9ZZZZ</name>
<keyword evidence="1" id="KW-1133">Transmembrane helix</keyword>
<gene>
    <name evidence="2" type="ORF">MNBD_GAMMA18-2348</name>
</gene>
<organism evidence="2">
    <name type="scientific">hydrothermal vent metagenome</name>
    <dbReference type="NCBI Taxonomy" id="652676"/>
    <lineage>
        <taxon>unclassified sequences</taxon>
        <taxon>metagenomes</taxon>
        <taxon>ecological metagenomes</taxon>
    </lineage>
</organism>
<keyword evidence="1" id="KW-0812">Transmembrane</keyword>
<feature type="transmembrane region" description="Helical" evidence="1">
    <location>
        <begin position="116"/>
        <end position="138"/>
    </location>
</feature>